<sequence length="133" mass="15301">MKKQEIEVMSEKEERLVDVLQRLEFGRGTAKTLVYMLVRKTAARSKDIERAVDLGQPEVSVGTMELRNLGILSKRDAPKKGKGRPKHLYILNKSVPEVRDFLIKRAQEKIEENERDLELLKTLIGEKRNGTTK</sequence>
<name>X1HB45_9ZZZZ</name>
<dbReference type="EMBL" id="BARU01026838">
    <property type="protein sequence ID" value="GAH67416.1"/>
    <property type="molecule type" value="Genomic_DNA"/>
</dbReference>
<evidence type="ECO:0008006" key="2">
    <source>
        <dbReference type="Google" id="ProtNLM"/>
    </source>
</evidence>
<evidence type="ECO:0000313" key="1">
    <source>
        <dbReference type="EMBL" id="GAH67416.1"/>
    </source>
</evidence>
<organism evidence="1">
    <name type="scientific">marine sediment metagenome</name>
    <dbReference type="NCBI Taxonomy" id="412755"/>
    <lineage>
        <taxon>unclassified sequences</taxon>
        <taxon>metagenomes</taxon>
        <taxon>ecological metagenomes</taxon>
    </lineage>
</organism>
<reference evidence="1" key="1">
    <citation type="journal article" date="2014" name="Front. Microbiol.">
        <title>High frequency of phylogenetically diverse reductive dehalogenase-homologous genes in deep subseafloor sedimentary metagenomes.</title>
        <authorList>
            <person name="Kawai M."/>
            <person name="Futagami T."/>
            <person name="Toyoda A."/>
            <person name="Takaki Y."/>
            <person name="Nishi S."/>
            <person name="Hori S."/>
            <person name="Arai W."/>
            <person name="Tsubouchi T."/>
            <person name="Morono Y."/>
            <person name="Uchiyama I."/>
            <person name="Ito T."/>
            <person name="Fujiyama A."/>
            <person name="Inagaki F."/>
            <person name="Takami H."/>
        </authorList>
    </citation>
    <scope>NUCLEOTIDE SEQUENCE</scope>
    <source>
        <strain evidence="1">Expedition CK06-06</strain>
    </source>
</reference>
<protein>
    <recommendedName>
        <fullName evidence="2">ArsR family transcriptional regulator</fullName>
    </recommendedName>
</protein>
<comment type="caution">
    <text evidence="1">The sequence shown here is derived from an EMBL/GenBank/DDBJ whole genome shotgun (WGS) entry which is preliminary data.</text>
</comment>
<proteinExistence type="predicted"/>
<accession>X1HB45</accession>
<dbReference type="AlphaFoldDB" id="X1HB45"/>
<gene>
    <name evidence="1" type="ORF">S03H2_43067</name>
</gene>